<dbReference type="EMBL" id="CP001276">
    <property type="protein sequence ID" value="ACM06958.1"/>
    <property type="molecule type" value="Genomic_DNA"/>
</dbReference>
<dbReference type="Gene3D" id="3.40.50.300">
    <property type="entry name" value="P-loop containing nucleotide triphosphate hydrolases"/>
    <property type="match status" value="1"/>
</dbReference>
<geneLocation type="plasmid" evidence="5">
    <name>Tros</name>
</geneLocation>
<sequence>MRPEEYLAIVLRRWWVVLLAGLVAAAVAFFYSSSMPPTYQVSVRLMAVAQPPDYWLDLYAKNRLASFQDLIRNGDFVASALARAGLSADPGQVLGSLQLGRNQDSNVIQLVVTDTDPARAARVANALADAFVAQTMAENQRILEQFRDPFGQRIQGTVTVLKLDTASPPSVPVGPRTRLNTIGGLVLGLAFGILVTFGIEYFEDVLRTARETTRALGLPVLSEIRLARDRRSRRVEETMPKLVVLEEPLSAAAESYRTLRASVLGREAAGASCRTILVCGIGRDSRDAASVAANLAAALAIAGERTLLVDADLRQPSLHTLLPSSPSTGLAEALLSSEERPIPSQPTPVSELALIPAGTLPAGTNPADLLARAPSLARLAQLRERADRVVLHTAPLPECGEALVLSRLADGVLLVVRSGRTSRSIAQRAKEQLERVGASLIGVVLLTG</sequence>
<dbReference type="InterPro" id="IPR027417">
    <property type="entry name" value="P-loop_NTPase"/>
</dbReference>
<dbReference type="InterPro" id="IPR050445">
    <property type="entry name" value="Bact_polysacc_biosynth/exp"/>
</dbReference>
<dbReference type="eggNOG" id="COG0489">
    <property type="taxonomic scope" value="Bacteria"/>
</dbReference>
<keyword evidence="3" id="KW-1133">Transmembrane helix</keyword>
<dbReference type="GO" id="GO:0005886">
    <property type="term" value="C:plasma membrane"/>
    <property type="evidence" value="ECO:0007669"/>
    <property type="project" value="TreeGrafter"/>
</dbReference>
<keyword evidence="5" id="KW-1185">Reference proteome</keyword>
<accession>B9L4V7</accession>
<dbReference type="GO" id="GO:0004713">
    <property type="term" value="F:protein tyrosine kinase activity"/>
    <property type="evidence" value="ECO:0007669"/>
    <property type="project" value="TreeGrafter"/>
</dbReference>
<dbReference type="SUPFAM" id="SSF52540">
    <property type="entry name" value="P-loop containing nucleoside triphosphate hydrolases"/>
    <property type="match status" value="1"/>
</dbReference>
<dbReference type="HOGENOM" id="CLU_009912_4_1_0"/>
<dbReference type="PANTHER" id="PTHR32309:SF31">
    <property type="entry name" value="CAPSULAR EXOPOLYSACCHARIDE FAMILY"/>
    <property type="match status" value="1"/>
</dbReference>
<dbReference type="PANTHER" id="PTHR32309">
    <property type="entry name" value="TYROSINE-PROTEIN KINASE"/>
    <property type="match status" value="1"/>
</dbReference>
<evidence type="ECO:0000313" key="5">
    <source>
        <dbReference type="Proteomes" id="UP000000447"/>
    </source>
</evidence>
<keyword evidence="2" id="KW-0067">ATP-binding</keyword>
<dbReference type="AlphaFoldDB" id="B9L4V7"/>
<name>B9L4V7_THERP</name>
<evidence type="ECO:0000313" key="4">
    <source>
        <dbReference type="EMBL" id="ACM06958.1"/>
    </source>
</evidence>
<dbReference type="OrthoDB" id="161975at2"/>
<keyword evidence="3" id="KW-0472">Membrane</keyword>
<keyword evidence="4" id="KW-0614">Plasmid</keyword>
<dbReference type="KEGG" id="tro:trd_A0821"/>
<evidence type="ECO:0000256" key="1">
    <source>
        <dbReference type="ARBA" id="ARBA00022741"/>
    </source>
</evidence>
<keyword evidence="1" id="KW-0547">Nucleotide-binding</keyword>
<dbReference type="RefSeq" id="WP_012642945.1">
    <property type="nucleotide sequence ID" value="NC_011961.1"/>
</dbReference>
<evidence type="ECO:0000256" key="2">
    <source>
        <dbReference type="ARBA" id="ARBA00022840"/>
    </source>
</evidence>
<feature type="transmembrane region" description="Helical" evidence="3">
    <location>
        <begin position="12"/>
        <end position="31"/>
    </location>
</feature>
<organism evidence="4 5">
    <name type="scientific">Thermomicrobium roseum (strain ATCC 27502 / DSM 5159 / P-2)</name>
    <dbReference type="NCBI Taxonomy" id="309801"/>
    <lineage>
        <taxon>Bacteria</taxon>
        <taxon>Pseudomonadati</taxon>
        <taxon>Thermomicrobiota</taxon>
        <taxon>Thermomicrobia</taxon>
        <taxon>Thermomicrobiales</taxon>
        <taxon>Thermomicrobiaceae</taxon>
        <taxon>Thermomicrobium</taxon>
    </lineage>
</organism>
<dbReference type="InterPro" id="IPR005702">
    <property type="entry name" value="Wzc-like_C"/>
</dbReference>
<reference evidence="4 5" key="1">
    <citation type="journal article" date="2009" name="PLoS ONE">
        <title>Complete genome sequence of the aerobic CO-oxidizing thermophile Thermomicrobium roseum.</title>
        <authorList>
            <person name="Wu D."/>
            <person name="Raymond J."/>
            <person name="Wu M."/>
            <person name="Chatterji S."/>
            <person name="Ren Q."/>
            <person name="Graham J.E."/>
            <person name="Bryant D.A."/>
            <person name="Robb F."/>
            <person name="Colman A."/>
            <person name="Tallon L.J."/>
            <person name="Badger J.H."/>
            <person name="Madupu R."/>
            <person name="Ward N.L."/>
            <person name="Eisen J.A."/>
        </authorList>
    </citation>
    <scope>NUCLEOTIDE SEQUENCE [LARGE SCALE GENOMIC DNA]</scope>
    <source>
        <strain evidence="5">ATCC 27502 / DSM 5159 / P-2</strain>
        <plasmid evidence="4">unnamed</plasmid>
    </source>
</reference>
<dbReference type="eggNOG" id="COG3944">
    <property type="taxonomic scope" value="Bacteria"/>
</dbReference>
<proteinExistence type="predicted"/>
<gene>
    <name evidence="4" type="ordered locus">trd_A0821</name>
</gene>
<keyword evidence="3" id="KW-0812">Transmembrane</keyword>
<dbReference type="Proteomes" id="UP000000447">
    <property type="component" value="Plasmid unnamed"/>
</dbReference>
<protein>
    <submittedName>
        <fullName evidence="4">Capsular exopolysaccharide family</fullName>
    </submittedName>
</protein>
<dbReference type="CDD" id="cd05387">
    <property type="entry name" value="BY-kinase"/>
    <property type="match status" value="1"/>
</dbReference>
<evidence type="ECO:0000256" key="3">
    <source>
        <dbReference type="SAM" id="Phobius"/>
    </source>
</evidence>